<gene>
    <name evidence="1" type="ORF">GMOD_00006159</name>
</gene>
<proteinExistence type="predicted"/>
<reference evidence="1 2" key="1">
    <citation type="journal article" date="2014" name="PLoS ONE">
        <title>De novo Genome Assembly of the Fungal Plant Pathogen Pyrenophora semeniperda.</title>
        <authorList>
            <person name="Soliai M.M."/>
            <person name="Meyer S.E."/>
            <person name="Udall J.A."/>
            <person name="Elzinga D.E."/>
            <person name="Hermansen R.A."/>
            <person name="Bodily P.M."/>
            <person name="Hart A.A."/>
            <person name="Coleman C.E."/>
        </authorList>
    </citation>
    <scope>NUCLEOTIDE SEQUENCE [LARGE SCALE GENOMIC DNA]</scope>
    <source>
        <strain evidence="1 2">CCB06</strain>
        <tissue evidence="1">Mycelium</tissue>
    </source>
</reference>
<organism evidence="1 2">
    <name type="scientific">Pyrenophora seminiperda CCB06</name>
    <dbReference type="NCBI Taxonomy" id="1302712"/>
    <lineage>
        <taxon>Eukaryota</taxon>
        <taxon>Fungi</taxon>
        <taxon>Dikarya</taxon>
        <taxon>Ascomycota</taxon>
        <taxon>Pezizomycotina</taxon>
        <taxon>Dothideomycetes</taxon>
        <taxon>Pleosporomycetidae</taxon>
        <taxon>Pleosporales</taxon>
        <taxon>Pleosporineae</taxon>
        <taxon>Pleosporaceae</taxon>
        <taxon>Pyrenophora</taxon>
    </lineage>
</organism>
<keyword evidence="2" id="KW-1185">Reference proteome</keyword>
<accession>A0A3M7M4Q6</accession>
<name>A0A3M7M4Q6_9PLEO</name>
<protein>
    <submittedName>
        <fullName evidence="1">Uncharacterized protein</fullName>
    </submittedName>
</protein>
<evidence type="ECO:0000313" key="1">
    <source>
        <dbReference type="EMBL" id="RMZ69370.1"/>
    </source>
</evidence>
<dbReference type="AlphaFoldDB" id="A0A3M7M4Q6"/>
<dbReference type="Proteomes" id="UP000265663">
    <property type="component" value="Unassembled WGS sequence"/>
</dbReference>
<sequence>MTYCWCWPSGRMLAAHPSHPHSYRGAVRDSHSTLWKTCVIKAAAHETFWMLVAKESFVMRRIICGRYASMPLFAIVDADIKETLFTERLVPCDFETLPTRAPFDLAPAASATLPEGWYYYGCWTYVSGS</sequence>
<evidence type="ECO:0000313" key="2">
    <source>
        <dbReference type="Proteomes" id="UP000265663"/>
    </source>
</evidence>
<dbReference type="EMBL" id="KE747818">
    <property type="protein sequence ID" value="RMZ69370.1"/>
    <property type="molecule type" value="Genomic_DNA"/>
</dbReference>